<name>A0A550CK27_9AGAR</name>
<accession>A0A550CK27</accession>
<dbReference type="EMBL" id="VDMD01000005">
    <property type="protein sequence ID" value="TRM65134.1"/>
    <property type="molecule type" value="Genomic_DNA"/>
</dbReference>
<feature type="compositionally biased region" description="Basic residues" evidence="1">
    <location>
        <begin position="1093"/>
        <end position="1111"/>
    </location>
</feature>
<proteinExistence type="predicted"/>
<keyword evidence="3" id="KW-1185">Reference proteome</keyword>
<feature type="region of interest" description="Disordered" evidence="1">
    <location>
        <begin position="597"/>
        <end position="673"/>
    </location>
</feature>
<feature type="region of interest" description="Disordered" evidence="1">
    <location>
        <begin position="1012"/>
        <end position="1141"/>
    </location>
</feature>
<feature type="compositionally biased region" description="Polar residues" evidence="1">
    <location>
        <begin position="1022"/>
        <end position="1034"/>
    </location>
</feature>
<feature type="region of interest" description="Disordered" evidence="1">
    <location>
        <begin position="1"/>
        <end position="37"/>
    </location>
</feature>
<reference evidence="2 3" key="1">
    <citation type="journal article" date="2019" name="New Phytol.">
        <title>Comparative genomics reveals unique wood-decay strategies and fruiting body development in the Schizophyllaceae.</title>
        <authorList>
            <person name="Almasi E."/>
            <person name="Sahu N."/>
            <person name="Krizsan K."/>
            <person name="Balint B."/>
            <person name="Kovacs G.M."/>
            <person name="Kiss B."/>
            <person name="Cseklye J."/>
            <person name="Drula E."/>
            <person name="Henrissat B."/>
            <person name="Nagy I."/>
            <person name="Chovatia M."/>
            <person name="Adam C."/>
            <person name="LaButti K."/>
            <person name="Lipzen A."/>
            <person name="Riley R."/>
            <person name="Grigoriev I.V."/>
            <person name="Nagy L.G."/>
        </authorList>
    </citation>
    <scope>NUCLEOTIDE SEQUENCE [LARGE SCALE GENOMIC DNA]</scope>
    <source>
        <strain evidence="2 3">NL-1724</strain>
    </source>
</reference>
<sequence>MDDSSSAARPSTTSASGVPAPASSSSGGSEAQTGEAARASLALPPLPVFDRPRLLSSANYDLAPTADMTMTWILPYNYRRTRRTQPCVVAHGTTFTETNTHLWSSNIIPTPSSPTTSIPFFPGLLHPDPPAADLSAVPGDPFAPVEDASLRYSDGHLGPGDPCEHAQYFRRDLPYLAFLLRPCTDLVDHVAYRNPLCARDLTSAGATGDYGATESFVNALQAMNGVLDKEMRELLPHVEEWPELARCCPQAPAYDTIQGLLLLRAPALHIDRVTHVQRQIRAKLAWLEMARLIHQDHGRLSVDELRRYGPLDASMKYLGVWINTAPEHEGLWLFIRGRVPVYIVSPGPRQDDTTAAFHDFVRALPPRAIPPLWADCATVRRAQHVPARLYPRPFTIGGSFWSSARNLGWRENPVMDHHVYDVPGFPHGWVHAPIIPNAKTSRSRDCFCQMTNWNGDNCFLRMNEKKAKKEIPKHVCLYDEENGRLYVIERPLPTFHGVVEAEKFGLPIPRWPHYYTQHVMSDDERDFQHIPCGRWGYFDANPGQSNAGQVQIRPLAPAPAIPTDAMARRSDPYEEVDYDEDDWAGLPNAPVTVHPPVSIAPAAAGSTTPAAPSAPTPASGVPSVADPATTSASATVQSAQPTATDIRMRSPTPVDAPRETTVGDDMEVDSPSARSTAAYLEEITRRFTAWQATFPPERHSHEPRVRPSRLAPQDRGRSAYYVRATFTGRMSFVDFLRHFEQAAHLRNVEVDAVIHSMDGPNSAYGIIVPDQQLADSLASFLQRRGLGSRPIRASSITAASYTALAATGASIPFPPSPVGLTTPAVSLSSKTLAFAPSSVSFASFTPTQKIAGLLPPALAKSKAPITAASSSVSSRGPVIAHAERVSIASVPEASVRHARVDDALFAVGRRQLYRSGSFFASALTETVRITEPVARVVVLHSAPASVPASALTGVPAPPPVMLPAWPLAGMPHDFHYGVFCRMLASWPAADHTQLAQVALTVPMIAPGAPVPLLPQTPGAGPSTPSTATANTGGTAPSLLARIGPASLASRLTDGPGAPALIDRLSDAQGSPHPPSPDVSDDEDDSDGAASPVPRRRRRGGKRVRNRIKKGRARDGDFDPYFPPGGPPGAGGAGGAGSALHA</sequence>
<dbReference type="AlphaFoldDB" id="A0A550CK27"/>
<evidence type="ECO:0000256" key="1">
    <source>
        <dbReference type="SAM" id="MobiDB-lite"/>
    </source>
</evidence>
<dbReference type="Proteomes" id="UP000320762">
    <property type="component" value="Unassembled WGS sequence"/>
</dbReference>
<evidence type="ECO:0000313" key="3">
    <source>
        <dbReference type="Proteomes" id="UP000320762"/>
    </source>
</evidence>
<protein>
    <submittedName>
        <fullName evidence="2">Uncharacterized protein</fullName>
    </submittedName>
</protein>
<feature type="compositionally biased region" description="Low complexity" evidence="1">
    <location>
        <begin position="600"/>
        <end position="644"/>
    </location>
</feature>
<dbReference type="OrthoDB" id="3055839at2759"/>
<comment type="caution">
    <text evidence="2">The sequence shown here is derived from an EMBL/GenBank/DDBJ whole genome shotgun (WGS) entry which is preliminary data.</text>
</comment>
<evidence type="ECO:0000313" key="2">
    <source>
        <dbReference type="EMBL" id="TRM65134.1"/>
    </source>
</evidence>
<gene>
    <name evidence="2" type="ORF">BD626DRAFT_567069</name>
</gene>
<feature type="compositionally biased region" description="Gly residues" evidence="1">
    <location>
        <begin position="1127"/>
        <end position="1141"/>
    </location>
</feature>
<organism evidence="2 3">
    <name type="scientific">Schizophyllum amplum</name>
    <dbReference type="NCBI Taxonomy" id="97359"/>
    <lineage>
        <taxon>Eukaryota</taxon>
        <taxon>Fungi</taxon>
        <taxon>Dikarya</taxon>
        <taxon>Basidiomycota</taxon>
        <taxon>Agaricomycotina</taxon>
        <taxon>Agaricomycetes</taxon>
        <taxon>Agaricomycetidae</taxon>
        <taxon>Agaricales</taxon>
        <taxon>Schizophyllaceae</taxon>
        <taxon>Schizophyllum</taxon>
    </lineage>
</organism>